<reference evidence="8" key="1">
    <citation type="submission" date="2012-06" db="EMBL/GenBank/DDBJ databases">
        <title>The genome sequence of Coniosporium apollinis CBS 100218.</title>
        <authorList>
            <consortium name="The Broad Institute Genome Sequencing Platform"/>
            <person name="Cuomo C."/>
            <person name="Gorbushina A."/>
            <person name="Noack S."/>
            <person name="Walker B."/>
            <person name="Young S.K."/>
            <person name="Zeng Q."/>
            <person name="Gargeya S."/>
            <person name="Fitzgerald M."/>
            <person name="Haas B."/>
            <person name="Abouelleil A."/>
            <person name="Alvarado L."/>
            <person name="Arachchi H.M."/>
            <person name="Berlin A.M."/>
            <person name="Chapman S.B."/>
            <person name="Goldberg J."/>
            <person name="Griggs A."/>
            <person name="Gujja S."/>
            <person name="Hansen M."/>
            <person name="Howarth C."/>
            <person name="Imamovic A."/>
            <person name="Larimer J."/>
            <person name="McCowan C."/>
            <person name="Montmayeur A."/>
            <person name="Murphy C."/>
            <person name="Neiman D."/>
            <person name="Pearson M."/>
            <person name="Priest M."/>
            <person name="Roberts A."/>
            <person name="Saif S."/>
            <person name="Shea T."/>
            <person name="Sisk P."/>
            <person name="Sykes S."/>
            <person name="Wortman J."/>
            <person name="Nusbaum C."/>
            <person name="Birren B."/>
        </authorList>
    </citation>
    <scope>NUCLEOTIDE SEQUENCE [LARGE SCALE GENOMIC DNA]</scope>
    <source>
        <strain evidence="8">CBS 100218</strain>
    </source>
</reference>
<name>R7YGS8_CONA1</name>
<dbReference type="CDD" id="cd12148">
    <property type="entry name" value="fungal_TF_MHR"/>
    <property type="match status" value="1"/>
</dbReference>
<evidence type="ECO:0000256" key="1">
    <source>
        <dbReference type="ARBA" id="ARBA00004123"/>
    </source>
</evidence>
<sequence length="376" mass="42317">MRLGIIMGMHLNVPEFQLSDREAREHRNRVWWTAYIFDRMWASRLGQPVSIQDDDVEVDLPSSDGLAGTYSGDFGDPEYLIANIRLAKLAGHIITSIYARRRQQGAFSQRVQQALRDLRNWVKDLPNRLQLDTDEPSQTAPNLIVSLHLSFNQCVVLATRPVLLQVLRTYRESWSKPPSDPRPQIPESALALAETCIRCARHSYRLLTEAWIDGSFATFSYFNTQYLFSAATILAISSLLNDRDSQSDADDFEAAAQLLGQLEQNGNFAAKEFCRHIDAMKVSMNTIPGRRDEDGSDPRGIYPAMTTPRMLGAIQDTGLPYAGSMVTAGMALAEPSLQEFLSQPDFNLQFMDTPIYDDALQSLYWPELPTEGWMAG</sequence>
<dbReference type="Proteomes" id="UP000016924">
    <property type="component" value="Unassembled WGS sequence"/>
</dbReference>
<dbReference type="EMBL" id="JH767554">
    <property type="protein sequence ID" value="EON61090.1"/>
    <property type="molecule type" value="Genomic_DNA"/>
</dbReference>
<evidence type="ECO:0000313" key="7">
    <source>
        <dbReference type="EMBL" id="EON61090.1"/>
    </source>
</evidence>
<dbReference type="AlphaFoldDB" id="R7YGS8"/>
<dbReference type="GO" id="GO:0008270">
    <property type="term" value="F:zinc ion binding"/>
    <property type="evidence" value="ECO:0007669"/>
    <property type="project" value="InterPro"/>
</dbReference>
<dbReference type="OMA" id="NIYTCHE"/>
<dbReference type="STRING" id="1168221.R7YGS8"/>
<comment type="subcellular location">
    <subcellularLocation>
        <location evidence="1">Nucleus</location>
    </subcellularLocation>
</comment>
<dbReference type="InterPro" id="IPR051711">
    <property type="entry name" value="Stress_Response_Reg"/>
</dbReference>
<feature type="domain" description="Xylanolytic transcriptional activator regulatory" evidence="6">
    <location>
        <begin position="1"/>
        <end position="67"/>
    </location>
</feature>
<dbReference type="RefSeq" id="XP_007776407.1">
    <property type="nucleotide sequence ID" value="XM_007778217.1"/>
</dbReference>
<dbReference type="PANTHER" id="PTHR47540">
    <property type="entry name" value="THIAMINE REPRESSIBLE GENES REGULATORY PROTEIN THI5"/>
    <property type="match status" value="1"/>
</dbReference>
<evidence type="ECO:0000256" key="2">
    <source>
        <dbReference type="ARBA" id="ARBA00023015"/>
    </source>
</evidence>
<proteinExistence type="predicted"/>
<dbReference type="GO" id="GO:0045944">
    <property type="term" value="P:positive regulation of transcription by RNA polymerase II"/>
    <property type="evidence" value="ECO:0007669"/>
    <property type="project" value="TreeGrafter"/>
</dbReference>
<evidence type="ECO:0000313" key="8">
    <source>
        <dbReference type="Proteomes" id="UP000016924"/>
    </source>
</evidence>
<keyword evidence="2" id="KW-0805">Transcription regulation</keyword>
<dbReference type="GeneID" id="19897612"/>
<protein>
    <recommendedName>
        <fullName evidence="6">Xylanolytic transcriptional activator regulatory domain-containing protein</fullName>
    </recommendedName>
</protein>
<keyword evidence="3" id="KW-0238">DNA-binding</keyword>
<dbReference type="HOGENOM" id="CLU_006926_6_0_1"/>
<dbReference type="OrthoDB" id="3266505at2759"/>
<dbReference type="Pfam" id="PF04082">
    <property type="entry name" value="Fungal_trans"/>
    <property type="match status" value="1"/>
</dbReference>
<keyword evidence="4" id="KW-0804">Transcription</keyword>
<dbReference type="GO" id="GO:0006351">
    <property type="term" value="P:DNA-templated transcription"/>
    <property type="evidence" value="ECO:0007669"/>
    <property type="project" value="InterPro"/>
</dbReference>
<dbReference type="GO" id="GO:0005634">
    <property type="term" value="C:nucleus"/>
    <property type="evidence" value="ECO:0007669"/>
    <property type="project" value="UniProtKB-SubCell"/>
</dbReference>
<evidence type="ECO:0000256" key="3">
    <source>
        <dbReference type="ARBA" id="ARBA00023125"/>
    </source>
</evidence>
<organism evidence="7 8">
    <name type="scientific">Coniosporium apollinis (strain CBS 100218)</name>
    <name type="common">Rock-inhabiting black yeast</name>
    <dbReference type="NCBI Taxonomy" id="1168221"/>
    <lineage>
        <taxon>Eukaryota</taxon>
        <taxon>Fungi</taxon>
        <taxon>Dikarya</taxon>
        <taxon>Ascomycota</taxon>
        <taxon>Pezizomycotina</taxon>
        <taxon>Dothideomycetes</taxon>
        <taxon>Dothideomycetes incertae sedis</taxon>
        <taxon>Coniosporium</taxon>
    </lineage>
</organism>
<keyword evidence="8" id="KW-1185">Reference proteome</keyword>
<dbReference type="eggNOG" id="ENOG502RZ2S">
    <property type="taxonomic scope" value="Eukaryota"/>
</dbReference>
<keyword evidence="5" id="KW-0539">Nucleus</keyword>
<dbReference type="GO" id="GO:0043565">
    <property type="term" value="F:sequence-specific DNA binding"/>
    <property type="evidence" value="ECO:0007669"/>
    <property type="project" value="TreeGrafter"/>
</dbReference>
<evidence type="ECO:0000259" key="6">
    <source>
        <dbReference type="SMART" id="SM00906"/>
    </source>
</evidence>
<evidence type="ECO:0000256" key="5">
    <source>
        <dbReference type="ARBA" id="ARBA00023242"/>
    </source>
</evidence>
<dbReference type="InterPro" id="IPR007219">
    <property type="entry name" value="XnlR_reg_dom"/>
</dbReference>
<evidence type="ECO:0000256" key="4">
    <source>
        <dbReference type="ARBA" id="ARBA00023163"/>
    </source>
</evidence>
<dbReference type="SMART" id="SM00906">
    <property type="entry name" value="Fungal_trans"/>
    <property type="match status" value="1"/>
</dbReference>
<gene>
    <name evidence="7" type="ORF">W97_00301</name>
</gene>
<dbReference type="PANTHER" id="PTHR47540:SF6">
    <property type="entry name" value="ZN(II)2CYS6 TRANSCRIPTION FACTOR (EUROFUNG)"/>
    <property type="match status" value="1"/>
</dbReference>
<accession>R7YGS8</accession>